<dbReference type="GO" id="GO:0090729">
    <property type="term" value="F:toxin activity"/>
    <property type="evidence" value="ECO:0007669"/>
    <property type="project" value="UniProtKB-KW"/>
</dbReference>
<keyword evidence="11" id="KW-1185">Reference proteome</keyword>
<dbReference type="eggNOG" id="COG1487">
    <property type="taxonomic scope" value="Bacteria"/>
</dbReference>
<evidence type="ECO:0000256" key="7">
    <source>
        <dbReference type="ARBA" id="ARBA00038093"/>
    </source>
</evidence>
<evidence type="ECO:0000259" key="9">
    <source>
        <dbReference type="Pfam" id="PF01850"/>
    </source>
</evidence>
<keyword evidence="2 8" id="KW-1277">Toxin-antitoxin system</keyword>
<organism evidence="10 11">
    <name type="scientific">Mucilaginibacter paludis DSM 18603</name>
    <dbReference type="NCBI Taxonomy" id="714943"/>
    <lineage>
        <taxon>Bacteria</taxon>
        <taxon>Pseudomonadati</taxon>
        <taxon>Bacteroidota</taxon>
        <taxon>Sphingobacteriia</taxon>
        <taxon>Sphingobacteriales</taxon>
        <taxon>Sphingobacteriaceae</taxon>
        <taxon>Mucilaginibacter</taxon>
    </lineage>
</organism>
<keyword evidence="5 8" id="KW-0378">Hydrolase</keyword>
<protein>
    <recommendedName>
        <fullName evidence="8">Ribonuclease VapC</fullName>
        <shortName evidence="8">RNase VapC</shortName>
        <ecNumber evidence="8">3.1.-.-</ecNumber>
    </recommendedName>
    <alternativeName>
        <fullName evidence="8">Toxin VapC</fullName>
    </alternativeName>
</protein>
<dbReference type="STRING" id="714943.Mucpa_2358"/>
<evidence type="ECO:0000256" key="2">
    <source>
        <dbReference type="ARBA" id="ARBA00022649"/>
    </source>
</evidence>
<evidence type="ECO:0000256" key="6">
    <source>
        <dbReference type="ARBA" id="ARBA00022842"/>
    </source>
</evidence>
<comment type="cofactor">
    <cofactor evidence="1 8">
        <name>Mg(2+)</name>
        <dbReference type="ChEBI" id="CHEBI:18420"/>
    </cofactor>
</comment>
<dbReference type="SUPFAM" id="SSF88723">
    <property type="entry name" value="PIN domain-like"/>
    <property type="match status" value="1"/>
</dbReference>
<keyword evidence="4 8" id="KW-0479">Metal-binding</keyword>
<evidence type="ECO:0000256" key="4">
    <source>
        <dbReference type="ARBA" id="ARBA00022723"/>
    </source>
</evidence>
<feature type="domain" description="PIN" evidence="9">
    <location>
        <begin position="1"/>
        <end position="119"/>
    </location>
</feature>
<dbReference type="PANTHER" id="PTHR33653">
    <property type="entry name" value="RIBONUCLEASE VAPC2"/>
    <property type="match status" value="1"/>
</dbReference>
<dbReference type="OrthoDB" id="9804823at2"/>
<dbReference type="InterPro" id="IPR022907">
    <property type="entry name" value="VapC_family"/>
</dbReference>
<evidence type="ECO:0000256" key="1">
    <source>
        <dbReference type="ARBA" id="ARBA00001946"/>
    </source>
</evidence>
<feature type="binding site" evidence="8">
    <location>
        <position position="4"/>
    </location>
    <ligand>
        <name>Mg(2+)</name>
        <dbReference type="ChEBI" id="CHEBI:18420"/>
    </ligand>
</feature>
<keyword evidence="6 8" id="KW-0460">Magnesium</keyword>
<dbReference type="HAMAP" id="MF_00265">
    <property type="entry name" value="VapC_Nob1"/>
    <property type="match status" value="1"/>
</dbReference>
<reference evidence="10" key="1">
    <citation type="submission" date="2011-09" db="EMBL/GenBank/DDBJ databases">
        <title>The permanent draft genome of Mucilaginibacter paludis DSM 18603.</title>
        <authorList>
            <consortium name="US DOE Joint Genome Institute (JGI-PGF)"/>
            <person name="Lucas S."/>
            <person name="Han J."/>
            <person name="Lapidus A."/>
            <person name="Bruce D."/>
            <person name="Goodwin L."/>
            <person name="Pitluck S."/>
            <person name="Peters L."/>
            <person name="Kyrpides N."/>
            <person name="Mavromatis K."/>
            <person name="Ivanova N."/>
            <person name="Mikhailova N."/>
            <person name="Held B."/>
            <person name="Detter J.C."/>
            <person name="Tapia R."/>
            <person name="Han C."/>
            <person name="Land M."/>
            <person name="Hauser L."/>
            <person name="Markowitz V."/>
            <person name="Cheng J.-F."/>
            <person name="Hugenholtz P."/>
            <person name="Woyke T."/>
            <person name="Wu D."/>
            <person name="Tindall B."/>
            <person name="Brambilla E."/>
            <person name="Klenk H.-P."/>
            <person name="Eisen J.A."/>
        </authorList>
    </citation>
    <scope>NUCLEOTIDE SEQUENCE [LARGE SCALE GENOMIC DNA]</scope>
    <source>
        <strain evidence="10">DSM 18603</strain>
    </source>
</reference>
<name>H1YI53_9SPHI</name>
<dbReference type="InterPro" id="IPR050556">
    <property type="entry name" value="Type_II_TA_system_RNase"/>
</dbReference>
<evidence type="ECO:0000256" key="5">
    <source>
        <dbReference type="ARBA" id="ARBA00022801"/>
    </source>
</evidence>
<evidence type="ECO:0000256" key="3">
    <source>
        <dbReference type="ARBA" id="ARBA00022722"/>
    </source>
</evidence>
<dbReference type="AlphaFoldDB" id="H1YI53"/>
<proteinExistence type="inferred from homology"/>
<dbReference type="GO" id="GO:0004540">
    <property type="term" value="F:RNA nuclease activity"/>
    <property type="evidence" value="ECO:0007669"/>
    <property type="project" value="InterPro"/>
</dbReference>
<dbReference type="Pfam" id="PF01850">
    <property type="entry name" value="PIN"/>
    <property type="match status" value="1"/>
</dbReference>
<dbReference type="InterPro" id="IPR002716">
    <property type="entry name" value="PIN_dom"/>
</dbReference>
<keyword evidence="8" id="KW-0800">Toxin</keyword>
<evidence type="ECO:0000256" key="8">
    <source>
        <dbReference type="HAMAP-Rule" id="MF_00265"/>
    </source>
</evidence>
<keyword evidence="3 8" id="KW-0540">Nuclease</keyword>
<comment type="function">
    <text evidence="8">Toxic component of a toxin-antitoxin (TA) system. An RNase.</text>
</comment>
<feature type="binding site" evidence="8">
    <location>
        <position position="92"/>
    </location>
    <ligand>
        <name>Mg(2+)</name>
        <dbReference type="ChEBI" id="CHEBI:18420"/>
    </ligand>
</feature>
<accession>H1YI53</accession>
<sequence length="124" mass="13920">MVIDTCIFIDHLRSKDRTNTTLAKLPTDEPAYVSVVTLFELYCGANTPEKKLDIAAVTEDLNILPFDATVAEKAGDIFRALKRQNKGIGPQDTMIAATCLVFDQPILTRNKDHFKRVDNLKILR</sequence>
<dbReference type="HOGENOM" id="CLU_118482_3_2_10"/>
<gene>
    <name evidence="8" type="primary">vapC</name>
    <name evidence="10" type="ORF">Mucpa_2358</name>
</gene>
<dbReference type="Gene3D" id="3.40.50.1010">
    <property type="entry name" value="5'-nuclease"/>
    <property type="match status" value="1"/>
</dbReference>
<dbReference type="RefSeq" id="WP_008506575.1">
    <property type="nucleotide sequence ID" value="NZ_CM001403.1"/>
</dbReference>
<dbReference type="GO" id="GO:0016787">
    <property type="term" value="F:hydrolase activity"/>
    <property type="evidence" value="ECO:0007669"/>
    <property type="project" value="UniProtKB-KW"/>
</dbReference>
<dbReference type="Proteomes" id="UP000002774">
    <property type="component" value="Chromosome"/>
</dbReference>
<dbReference type="GO" id="GO:0000287">
    <property type="term" value="F:magnesium ion binding"/>
    <property type="evidence" value="ECO:0007669"/>
    <property type="project" value="UniProtKB-UniRule"/>
</dbReference>
<dbReference type="EMBL" id="CM001403">
    <property type="protein sequence ID" value="EHQ26488.1"/>
    <property type="molecule type" value="Genomic_DNA"/>
</dbReference>
<evidence type="ECO:0000313" key="10">
    <source>
        <dbReference type="EMBL" id="EHQ26488.1"/>
    </source>
</evidence>
<dbReference type="EC" id="3.1.-.-" evidence="8"/>
<dbReference type="PANTHER" id="PTHR33653:SF1">
    <property type="entry name" value="RIBONUCLEASE VAPC2"/>
    <property type="match status" value="1"/>
</dbReference>
<dbReference type="InterPro" id="IPR029060">
    <property type="entry name" value="PIN-like_dom_sf"/>
</dbReference>
<evidence type="ECO:0000313" key="11">
    <source>
        <dbReference type="Proteomes" id="UP000002774"/>
    </source>
</evidence>
<dbReference type="CDD" id="cd09881">
    <property type="entry name" value="PIN_VapC4-5_FitB-like"/>
    <property type="match status" value="1"/>
</dbReference>
<comment type="similarity">
    <text evidence="7 8">Belongs to the PINc/VapC protein family.</text>
</comment>